<dbReference type="Proteomes" id="UP000824588">
    <property type="component" value="Chromosome"/>
</dbReference>
<evidence type="ECO:0000313" key="3">
    <source>
        <dbReference type="Proteomes" id="UP000824588"/>
    </source>
</evidence>
<feature type="region of interest" description="Disordered" evidence="1">
    <location>
        <begin position="1"/>
        <end position="26"/>
    </location>
</feature>
<proteinExistence type="predicted"/>
<organism evidence="2 3">
    <name type="scientific">Pseudomonas germanica</name>
    <dbReference type="NCBI Taxonomy" id="2815720"/>
    <lineage>
        <taxon>Bacteria</taxon>
        <taxon>Pseudomonadati</taxon>
        <taxon>Pseudomonadota</taxon>
        <taxon>Gammaproteobacteria</taxon>
        <taxon>Pseudomonadales</taxon>
        <taxon>Pseudomonadaceae</taxon>
        <taxon>Pseudomonas</taxon>
    </lineage>
</organism>
<accession>A0ABX8YIB4</accession>
<protein>
    <submittedName>
        <fullName evidence="2">Fructose-bisphosphate aldolase</fullName>
    </submittedName>
</protein>
<gene>
    <name evidence="2" type="ORF">J0G10_18375</name>
</gene>
<keyword evidence="3" id="KW-1185">Reference proteome</keyword>
<sequence>MQTDKPLHHYAKMPPPATERPVRLSKPTPPLRDLHDCLGERLNAVLNYLDLIACTSLPDYYDHDINTTTNIARIMVQKCE</sequence>
<name>A0ABX8YIB4_9PSED</name>
<evidence type="ECO:0000256" key="1">
    <source>
        <dbReference type="SAM" id="MobiDB-lite"/>
    </source>
</evidence>
<evidence type="ECO:0000313" key="2">
    <source>
        <dbReference type="EMBL" id="QYY79700.1"/>
    </source>
</evidence>
<reference evidence="2 3" key="1">
    <citation type="journal article" date="2022" name="Int. J. Syst. Evol. Microbiol.">
        <title>Pseudomonas germanica sp. nov., isolated from Iris germanica rhizomes.</title>
        <authorList>
            <person name="Atanasov K.E."/>
            <person name="Galbis D.M."/>
            <person name="Gallego J."/>
            <person name="Serpico A."/>
            <person name="Bosch M."/>
            <person name="Altabella T."/>
            <person name="Ferrer A."/>
        </authorList>
    </citation>
    <scope>NUCLEOTIDE SEQUENCE [LARGE SCALE GENOMIC DNA]</scope>
    <source>
        <strain evidence="2 3">FIT28</strain>
    </source>
</reference>
<dbReference type="EMBL" id="CP071586">
    <property type="protein sequence ID" value="QYY79700.1"/>
    <property type="molecule type" value="Genomic_DNA"/>
</dbReference>